<evidence type="ECO:0000256" key="1">
    <source>
        <dbReference type="SAM" id="MobiDB-lite"/>
    </source>
</evidence>
<evidence type="ECO:0000313" key="4">
    <source>
        <dbReference type="Proteomes" id="UP000745577"/>
    </source>
</evidence>
<proteinExistence type="predicted"/>
<comment type="caution">
    <text evidence="3">The sequence shown here is derived from an EMBL/GenBank/DDBJ whole genome shotgun (WGS) entry which is preliminary data.</text>
</comment>
<gene>
    <name evidence="3" type="ORF">KC675_01350</name>
</gene>
<sequence>MTNNLNEPKLEETMPSMETPIQADPDKTDGYNEAVKQGQTMKVVMVVVIFLILAVLVGYILMNFLSGDDEVEVVVPTVAPSVATTVLENEPLASPASAQVTYQDFSYQVFIPDTKDQPFTVSGEALSDAELIPVVEEDYAGFTIRGNGYQVNVGAYFTYETMSYEDFVSLMKVGDETVARVKDNYLMTPQHQYRYVRTENLDETRDCEGIGPDDMLAAPCGYSHYVRGNEVQTFYILDITCDADDENVSKCDDIVKSLQVSV</sequence>
<accession>A0A955L066</accession>
<protein>
    <submittedName>
        <fullName evidence="3">Uncharacterized protein</fullName>
    </submittedName>
</protein>
<keyword evidence="2" id="KW-0812">Transmembrane</keyword>
<evidence type="ECO:0000256" key="2">
    <source>
        <dbReference type="SAM" id="Phobius"/>
    </source>
</evidence>
<organism evidence="3 4">
    <name type="scientific">Candidatus Dojkabacteria bacterium</name>
    <dbReference type="NCBI Taxonomy" id="2099670"/>
    <lineage>
        <taxon>Bacteria</taxon>
        <taxon>Candidatus Dojkabacteria</taxon>
    </lineage>
</organism>
<keyword evidence="2" id="KW-1133">Transmembrane helix</keyword>
<name>A0A955L066_9BACT</name>
<dbReference type="AlphaFoldDB" id="A0A955L066"/>
<dbReference type="EMBL" id="JAGQLL010000014">
    <property type="protein sequence ID" value="MCA9379804.1"/>
    <property type="molecule type" value="Genomic_DNA"/>
</dbReference>
<reference evidence="3" key="1">
    <citation type="submission" date="2020-04" db="EMBL/GenBank/DDBJ databases">
        <authorList>
            <person name="Zhang T."/>
        </authorList>
    </citation>
    <scope>NUCLEOTIDE SEQUENCE</scope>
    <source>
        <strain evidence="3">HKST-UBA15</strain>
    </source>
</reference>
<feature type="region of interest" description="Disordered" evidence="1">
    <location>
        <begin position="1"/>
        <end position="26"/>
    </location>
</feature>
<feature type="transmembrane region" description="Helical" evidence="2">
    <location>
        <begin position="43"/>
        <end position="62"/>
    </location>
</feature>
<keyword evidence="2" id="KW-0472">Membrane</keyword>
<reference evidence="3" key="2">
    <citation type="journal article" date="2021" name="Microbiome">
        <title>Successional dynamics and alternative stable states in a saline activated sludge microbial community over 9 years.</title>
        <authorList>
            <person name="Wang Y."/>
            <person name="Ye J."/>
            <person name="Ju F."/>
            <person name="Liu L."/>
            <person name="Boyd J.A."/>
            <person name="Deng Y."/>
            <person name="Parks D.H."/>
            <person name="Jiang X."/>
            <person name="Yin X."/>
            <person name="Woodcroft B.J."/>
            <person name="Tyson G.W."/>
            <person name="Hugenholtz P."/>
            <person name="Polz M.F."/>
            <person name="Zhang T."/>
        </authorList>
    </citation>
    <scope>NUCLEOTIDE SEQUENCE</scope>
    <source>
        <strain evidence="3">HKST-UBA15</strain>
    </source>
</reference>
<dbReference type="Proteomes" id="UP000745577">
    <property type="component" value="Unassembled WGS sequence"/>
</dbReference>
<evidence type="ECO:0000313" key="3">
    <source>
        <dbReference type="EMBL" id="MCA9379804.1"/>
    </source>
</evidence>